<protein>
    <submittedName>
        <fullName evidence="1">Uncharacterized protein</fullName>
    </submittedName>
</protein>
<dbReference type="EMBL" id="FMXB01000015">
    <property type="protein sequence ID" value="SDA63523.1"/>
    <property type="molecule type" value="Genomic_DNA"/>
</dbReference>
<name>A0A1G5WZD9_9EURY</name>
<accession>A0A1G5WZD9</accession>
<sequence length="68" mass="7653">MTMFSAPTNTDASIIKAASRKAASLYFGLHFMTMVPSRLQRGSMLKTARKLLTEKPTVQNKKKKMKYA</sequence>
<evidence type="ECO:0000313" key="2">
    <source>
        <dbReference type="Proteomes" id="UP000323439"/>
    </source>
</evidence>
<dbReference type="AlphaFoldDB" id="A0A1G5WZD9"/>
<evidence type="ECO:0000313" key="1">
    <source>
        <dbReference type="EMBL" id="SDA63523.1"/>
    </source>
</evidence>
<keyword evidence="2" id="KW-1185">Reference proteome</keyword>
<dbReference type="Proteomes" id="UP000323439">
    <property type="component" value="Unassembled WGS sequence"/>
</dbReference>
<organism evidence="1 2">
    <name type="scientific">Methanobrevibacter millerae</name>
    <dbReference type="NCBI Taxonomy" id="230361"/>
    <lineage>
        <taxon>Archaea</taxon>
        <taxon>Methanobacteriati</taxon>
        <taxon>Methanobacteriota</taxon>
        <taxon>Methanomada group</taxon>
        <taxon>Methanobacteria</taxon>
        <taxon>Methanobacteriales</taxon>
        <taxon>Methanobacteriaceae</taxon>
        <taxon>Methanobrevibacter</taxon>
    </lineage>
</organism>
<reference evidence="1 2" key="1">
    <citation type="submission" date="2016-10" db="EMBL/GenBank/DDBJ databases">
        <authorList>
            <person name="Varghese N."/>
            <person name="Submissions S."/>
        </authorList>
    </citation>
    <scope>NUCLEOTIDE SEQUENCE [LARGE SCALE GENOMIC DNA]</scope>
    <source>
        <strain evidence="1 2">DSM 16643</strain>
    </source>
</reference>
<proteinExistence type="predicted"/>
<gene>
    <name evidence="1" type="ORF">SAMN02910315_01825</name>
</gene>